<gene>
    <name evidence="1" type="ORF">PAXINDRAFT_171088</name>
</gene>
<accession>A0A0C9SU66</accession>
<reference evidence="2" key="2">
    <citation type="submission" date="2015-01" db="EMBL/GenBank/DDBJ databases">
        <title>Evolutionary Origins and Diversification of the Mycorrhizal Mutualists.</title>
        <authorList>
            <consortium name="DOE Joint Genome Institute"/>
            <consortium name="Mycorrhizal Genomics Consortium"/>
            <person name="Kohler A."/>
            <person name="Kuo A."/>
            <person name="Nagy L.G."/>
            <person name="Floudas D."/>
            <person name="Copeland A."/>
            <person name="Barry K.W."/>
            <person name="Cichocki N."/>
            <person name="Veneault-Fourrey C."/>
            <person name="LaButti K."/>
            <person name="Lindquist E.A."/>
            <person name="Lipzen A."/>
            <person name="Lundell T."/>
            <person name="Morin E."/>
            <person name="Murat C."/>
            <person name="Riley R."/>
            <person name="Ohm R."/>
            <person name="Sun H."/>
            <person name="Tunlid A."/>
            <person name="Henrissat B."/>
            <person name="Grigoriev I.V."/>
            <person name="Hibbett D.S."/>
            <person name="Martin F."/>
        </authorList>
    </citation>
    <scope>NUCLEOTIDE SEQUENCE [LARGE SCALE GENOMIC DNA]</scope>
    <source>
        <strain evidence="2">ATCC 200175</strain>
    </source>
</reference>
<protein>
    <submittedName>
        <fullName evidence="1">Unplaced genomic scaffold PAXINscaffold_40, whole genome shotgun sequence</fullName>
    </submittedName>
</protein>
<keyword evidence="2" id="KW-1185">Reference proteome</keyword>
<dbReference type="AlphaFoldDB" id="A0A0C9SU66"/>
<evidence type="ECO:0000313" key="1">
    <source>
        <dbReference type="EMBL" id="KIJ12544.1"/>
    </source>
</evidence>
<proteinExistence type="predicted"/>
<evidence type="ECO:0000313" key="2">
    <source>
        <dbReference type="Proteomes" id="UP000053647"/>
    </source>
</evidence>
<sequence>MSEISKHERFYMNTVTFLVEDCLFKVPRSPFETESTVFKDMFSLPVGEVDGVEGLNDVKPIRLEGTKKDDFERFMSVLLYRPNGLSSELPVNVEQWTSVLKLSTLWGFSMVRQTAISRLDGFTTIPLAKKIALAYEYELESWLLPAMNELVRRPEPISMEEASCMGFETALKLASVREKLHFRLVPQEIKCQSHSAARIYDINNTHRYFIKEITPGPRVDVWELDFTPILRTTFNISTTEEE</sequence>
<dbReference type="HOGENOM" id="CLU_047592_2_0_1"/>
<dbReference type="Gene3D" id="3.30.710.10">
    <property type="entry name" value="Potassium Channel Kv1.1, Chain A"/>
    <property type="match status" value="1"/>
</dbReference>
<dbReference type="Proteomes" id="UP000053647">
    <property type="component" value="Unassembled WGS sequence"/>
</dbReference>
<dbReference type="OrthoDB" id="2367075at2759"/>
<dbReference type="InterPro" id="IPR011333">
    <property type="entry name" value="SKP1/BTB/POZ_sf"/>
</dbReference>
<dbReference type="EMBL" id="KN819362">
    <property type="protein sequence ID" value="KIJ12544.1"/>
    <property type="molecule type" value="Genomic_DNA"/>
</dbReference>
<name>A0A0C9SU66_PAXIN</name>
<reference evidence="1 2" key="1">
    <citation type="submission" date="2014-06" db="EMBL/GenBank/DDBJ databases">
        <authorList>
            <consortium name="DOE Joint Genome Institute"/>
            <person name="Kuo A."/>
            <person name="Kohler A."/>
            <person name="Nagy L.G."/>
            <person name="Floudas D."/>
            <person name="Copeland A."/>
            <person name="Barry K.W."/>
            <person name="Cichocki N."/>
            <person name="Veneault-Fourrey C."/>
            <person name="LaButti K."/>
            <person name="Lindquist E.A."/>
            <person name="Lipzen A."/>
            <person name="Lundell T."/>
            <person name="Morin E."/>
            <person name="Murat C."/>
            <person name="Sun H."/>
            <person name="Tunlid A."/>
            <person name="Henrissat B."/>
            <person name="Grigoriev I.V."/>
            <person name="Hibbett D.S."/>
            <person name="Martin F."/>
            <person name="Nordberg H.P."/>
            <person name="Cantor M.N."/>
            <person name="Hua S.X."/>
        </authorList>
    </citation>
    <scope>NUCLEOTIDE SEQUENCE [LARGE SCALE GENOMIC DNA]</scope>
    <source>
        <strain evidence="1 2">ATCC 200175</strain>
    </source>
</reference>
<organism evidence="1 2">
    <name type="scientific">Paxillus involutus ATCC 200175</name>
    <dbReference type="NCBI Taxonomy" id="664439"/>
    <lineage>
        <taxon>Eukaryota</taxon>
        <taxon>Fungi</taxon>
        <taxon>Dikarya</taxon>
        <taxon>Basidiomycota</taxon>
        <taxon>Agaricomycotina</taxon>
        <taxon>Agaricomycetes</taxon>
        <taxon>Agaricomycetidae</taxon>
        <taxon>Boletales</taxon>
        <taxon>Paxilineae</taxon>
        <taxon>Paxillaceae</taxon>
        <taxon>Paxillus</taxon>
    </lineage>
</organism>